<dbReference type="PANTHER" id="PTHR31996">
    <property type="entry name" value="COILED-COIL DOMAIN-CONTAINING PROTEIN 115"/>
    <property type="match status" value="1"/>
</dbReference>
<name>A0A383VPP6_TETOB</name>
<gene>
    <name evidence="3" type="ORF">BQ4739_LOCUS7896</name>
</gene>
<feature type="compositionally biased region" description="Basic and acidic residues" evidence="2">
    <location>
        <begin position="100"/>
        <end position="109"/>
    </location>
</feature>
<dbReference type="GO" id="GO:0051082">
    <property type="term" value="F:unfolded protein binding"/>
    <property type="evidence" value="ECO:0007669"/>
    <property type="project" value="TreeGrafter"/>
</dbReference>
<dbReference type="PANTHER" id="PTHR31996:SF2">
    <property type="entry name" value="COILED-COIL DOMAIN-CONTAINING PROTEIN 115"/>
    <property type="match status" value="1"/>
</dbReference>
<dbReference type="AlphaFoldDB" id="A0A383VPP6"/>
<sequence length="198" mass="20994">MAPTEQEFFSALQCIEDYLKTQDMLGGALKDGLLNLARGKYTLGSSLGQQRYPGDMRASALLQPCPAGAEDAIYEEFSLQTVTVQHAGQMHHTNSTAEQHQQHGQHEQQPEQETAGRTAAGAAVAAAGSESLSGRHACSSNDPLAWFSALPPQPVRQAQSDFAAALQHAVAAANALQRLRQLAADLGLQEEDAASDAS</sequence>
<evidence type="ECO:0000256" key="1">
    <source>
        <dbReference type="ARBA" id="ARBA00093634"/>
    </source>
</evidence>
<evidence type="ECO:0000256" key="2">
    <source>
        <dbReference type="SAM" id="MobiDB-lite"/>
    </source>
</evidence>
<dbReference type="Pfam" id="PF21730">
    <property type="entry name" value="Vma22_CCDC115"/>
    <property type="match status" value="1"/>
</dbReference>
<keyword evidence="4" id="KW-1185">Reference proteome</keyword>
<feature type="region of interest" description="Disordered" evidence="2">
    <location>
        <begin position="89"/>
        <end position="126"/>
    </location>
</feature>
<dbReference type="EMBL" id="FNXT01000802">
    <property type="protein sequence ID" value="SZX67507.1"/>
    <property type="molecule type" value="Genomic_DNA"/>
</dbReference>
<reference evidence="3 4" key="1">
    <citation type="submission" date="2016-10" db="EMBL/GenBank/DDBJ databases">
        <authorList>
            <person name="Cai Z."/>
        </authorList>
    </citation>
    <scope>NUCLEOTIDE SEQUENCE [LARGE SCALE GENOMIC DNA]</scope>
</reference>
<protein>
    <recommendedName>
        <fullName evidence="1">Vacuolar ATPase assembly protein VMA22</fullName>
    </recommendedName>
</protein>
<dbReference type="Proteomes" id="UP000256970">
    <property type="component" value="Unassembled WGS sequence"/>
</dbReference>
<proteinExistence type="predicted"/>
<evidence type="ECO:0000313" key="3">
    <source>
        <dbReference type="EMBL" id="SZX67507.1"/>
    </source>
</evidence>
<dbReference type="GO" id="GO:0070072">
    <property type="term" value="P:vacuolar proton-transporting V-type ATPase complex assembly"/>
    <property type="evidence" value="ECO:0007669"/>
    <property type="project" value="InterPro"/>
</dbReference>
<accession>A0A383VPP6</accession>
<evidence type="ECO:0000313" key="4">
    <source>
        <dbReference type="Proteomes" id="UP000256970"/>
    </source>
</evidence>
<dbReference type="InterPro" id="IPR040357">
    <property type="entry name" value="Vma22/CCDC115"/>
</dbReference>
<dbReference type="STRING" id="3088.A0A383VPP6"/>
<organism evidence="3 4">
    <name type="scientific">Tetradesmus obliquus</name>
    <name type="common">Green alga</name>
    <name type="synonym">Acutodesmus obliquus</name>
    <dbReference type="NCBI Taxonomy" id="3088"/>
    <lineage>
        <taxon>Eukaryota</taxon>
        <taxon>Viridiplantae</taxon>
        <taxon>Chlorophyta</taxon>
        <taxon>core chlorophytes</taxon>
        <taxon>Chlorophyceae</taxon>
        <taxon>CS clade</taxon>
        <taxon>Sphaeropleales</taxon>
        <taxon>Scenedesmaceae</taxon>
        <taxon>Tetradesmus</taxon>
    </lineage>
</organism>
<feature type="compositionally biased region" description="Low complexity" evidence="2">
    <location>
        <begin position="111"/>
        <end position="126"/>
    </location>
</feature>